<keyword evidence="4" id="KW-1185">Reference proteome</keyword>
<organism evidence="2">
    <name type="scientific">Cladocopium goreaui</name>
    <dbReference type="NCBI Taxonomy" id="2562237"/>
    <lineage>
        <taxon>Eukaryota</taxon>
        <taxon>Sar</taxon>
        <taxon>Alveolata</taxon>
        <taxon>Dinophyceae</taxon>
        <taxon>Suessiales</taxon>
        <taxon>Symbiodiniaceae</taxon>
        <taxon>Cladocopium</taxon>
    </lineage>
</organism>
<dbReference type="Proteomes" id="UP001152797">
    <property type="component" value="Unassembled WGS sequence"/>
</dbReference>
<evidence type="ECO:0000313" key="3">
    <source>
        <dbReference type="EMBL" id="CAL1169841.1"/>
    </source>
</evidence>
<gene>
    <name evidence="2" type="ORF">C1SCF055_LOCUS41204</name>
</gene>
<protein>
    <submittedName>
        <fullName evidence="2">Uncharacterized protein</fullName>
    </submittedName>
</protein>
<dbReference type="EMBL" id="CAMXCT020006586">
    <property type="protein sequence ID" value="CAL1169841.1"/>
    <property type="molecule type" value="Genomic_DNA"/>
</dbReference>
<accession>A0A9P1GJR9</accession>
<feature type="chain" id="PRO_5043272854" evidence="1">
    <location>
        <begin position="21"/>
        <end position="719"/>
    </location>
</feature>
<reference evidence="3" key="2">
    <citation type="submission" date="2024-04" db="EMBL/GenBank/DDBJ databases">
        <authorList>
            <person name="Chen Y."/>
            <person name="Shah S."/>
            <person name="Dougan E. K."/>
            <person name="Thang M."/>
            <person name="Chan C."/>
        </authorList>
    </citation>
    <scope>NUCLEOTIDE SEQUENCE [LARGE SCALE GENOMIC DNA]</scope>
</reference>
<keyword evidence="1" id="KW-0732">Signal</keyword>
<evidence type="ECO:0000313" key="2">
    <source>
        <dbReference type="EMBL" id="CAI4016466.1"/>
    </source>
</evidence>
<evidence type="ECO:0000313" key="4">
    <source>
        <dbReference type="Proteomes" id="UP001152797"/>
    </source>
</evidence>
<dbReference type="AlphaFoldDB" id="A0A9P1GJR9"/>
<dbReference type="EMBL" id="CAMXCT030006586">
    <property type="protein sequence ID" value="CAL4803778.1"/>
    <property type="molecule type" value="Genomic_DNA"/>
</dbReference>
<feature type="non-terminal residue" evidence="2">
    <location>
        <position position="719"/>
    </location>
</feature>
<sequence>VCFGIGFIACFAWLWRGADRLKRNGGFDLTTPAVSSSCHERYIRHIWNADQNSTFKMPWELSMDTPWDACKRLRTNEIDLHGPLPPMPVSAKVRNSEGAIAETLPFKQNGVKDAKHADDLLLSDRLSWERKGTYKKWDSIILRQVGAFDVARQQDTCHTMGLARGGLLESVKDLLGTKASSMLHLATGSILQYIQFGEDRGLQAFPLIEPAVYDYAKSCETKAAICARSFLLALSFTNFHCGLAGMLSIMSSDRLHDPINTLYAEKRKLTQRPPLGRLRLSDGQQVCQLKLDQQPDGFGFVEAVAAKSKTSVGPERRARHLPVTVPLLPFGDRQWLPTWLKLREKFLGEAANSKDDFIPPLTTPAANEAWSRMPLTVTSGANWLRSLLQNTLEEQGTPIGTHSLKASLLSTCAMFGMAHSQRKLMGYHAGSKEQSMLCYSRDSMAEPVQQMYEMIQPVKAQAFLPDFFSSGRFLHREPGHQVAEKEGDELSESSPKLPSEEGVFVRHKISRRIHIMADEVGLDFVCGRKMSASCEPAPLPSMRYGDNKAVFKRRCEAVVLESEVIEQTINYGLDTLAKFALAYHFSLGSADEFPLMQLAKEIMKRAPSTVVMSCVGHLFSDSYANVAADIKYSVEATDDMPTHRLTPAQRAERWRLQQQRLLGVNISGPYEPGNALADRCIARYDADRIQFIPRDVCIGASRLQMALKGHSRCDLLNIH</sequence>
<dbReference type="EMBL" id="CAMXCT010006586">
    <property type="protein sequence ID" value="CAI4016466.1"/>
    <property type="molecule type" value="Genomic_DNA"/>
</dbReference>
<reference evidence="2" key="1">
    <citation type="submission" date="2022-10" db="EMBL/GenBank/DDBJ databases">
        <authorList>
            <person name="Chen Y."/>
            <person name="Dougan E. K."/>
            <person name="Chan C."/>
            <person name="Rhodes N."/>
            <person name="Thang M."/>
        </authorList>
    </citation>
    <scope>NUCLEOTIDE SEQUENCE</scope>
</reference>
<proteinExistence type="predicted"/>
<name>A0A9P1GJR9_9DINO</name>
<feature type="signal peptide" evidence="1">
    <location>
        <begin position="1"/>
        <end position="20"/>
    </location>
</feature>
<comment type="caution">
    <text evidence="2">The sequence shown here is derived from an EMBL/GenBank/DDBJ whole genome shotgun (WGS) entry which is preliminary data.</text>
</comment>
<evidence type="ECO:0000256" key="1">
    <source>
        <dbReference type="SAM" id="SignalP"/>
    </source>
</evidence>